<reference evidence="1" key="1">
    <citation type="journal article" date="2023" name="Mol. Phylogenet. Evol.">
        <title>Genome-scale phylogeny and comparative genomics of the fungal order Sordariales.</title>
        <authorList>
            <person name="Hensen N."/>
            <person name="Bonometti L."/>
            <person name="Westerberg I."/>
            <person name="Brannstrom I.O."/>
            <person name="Guillou S."/>
            <person name="Cros-Aarteil S."/>
            <person name="Calhoun S."/>
            <person name="Haridas S."/>
            <person name="Kuo A."/>
            <person name="Mondo S."/>
            <person name="Pangilinan J."/>
            <person name="Riley R."/>
            <person name="LaButti K."/>
            <person name="Andreopoulos B."/>
            <person name="Lipzen A."/>
            <person name="Chen C."/>
            <person name="Yan M."/>
            <person name="Daum C."/>
            <person name="Ng V."/>
            <person name="Clum A."/>
            <person name="Steindorff A."/>
            <person name="Ohm R.A."/>
            <person name="Martin F."/>
            <person name="Silar P."/>
            <person name="Natvig D.O."/>
            <person name="Lalanne C."/>
            <person name="Gautier V."/>
            <person name="Ament-Velasquez S.L."/>
            <person name="Kruys A."/>
            <person name="Hutchinson M.I."/>
            <person name="Powell A.J."/>
            <person name="Barry K."/>
            <person name="Miller A.N."/>
            <person name="Grigoriev I.V."/>
            <person name="Debuchy R."/>
            <person name="Gladieux P."/>
            <person name="Hiltunen Thoren M."/>
            <person name="Johannesson H."/>
        </authorList>
    </citation>
    <scope>NUCLEOTIDE SEQUENCE</scope>
    <source>
        <strain evidence="1">CBS 168.71</strain>
    </source>
</reference>
<keyword evidence="2" id="KW-1185">Reference proteome</keyword>
<reference evidence="1" key="2">
    <citation type="submission" date="2023-06" db="EMBL/GenBank/DDBJ databases">
        <authorList>
            <consortium name="Lawrence Berkeley National Laboratory"/>
            <person name="Haridas S."/>
            <person name="Hensen N."/>
            <person name="Bonometti L."/>
            <person name="Westerberg I."/>
            <person name="Brannstrom I.O."/>
            <person name="Guillou S."/>
            <person name="Cros-Aarteil S."/>
            <person name="Calhoun S."/>
            <person name="Kuo A."/>
            <person name="Mondo S."/>
            <person name="Pangilinan J."/>
            <person name="Riley R."/>
            <person name="Labutti K."/>
            <person name="Andreopoulos B."/>
            <person name="Lipzen A."/>
            <person name="Chen C."/>
            <person name="Yanf M."/>
            <person name="Daum C."/>
            <person name="Ng V."/>
            <person name="Clum A."/>
            <person name="Steindorff A."/>
            <person name="Ohm R."/>
            <person name="Martin F."/>
            <person name="Silar P."/>
            <person name="Natvig D."/>
            <person name="Lalanne C."/>
            <person name="Gautier V."/>
            <person name="Ament-Velasquez S.L."/>
            <person name="Kruys A."/>
            <person name="Hutchinson M.I."/>
            <person name="Powell A.J."/>
            <person name="Barry K."/>
            <person name="Miller A.N."/>
            <person name="Grigoriev I.V."/>
            <person name="Debuchy R."/>
            <person name="Gladieux P."/>
            <person name="Thoren M.H."/>
            <person name="Johannesson H."/>
        </authorList>
    </citation>
    <scope>NUCLEOTIDE SEQUENCE</scope>
    <source>
        <strain evidence="1">CBS 168.71</strain>
    </source>
</reference>
<dbReference type="RefSeq" id="XP_062657294.1">
    <property type="nucleotide sequence ID" value="XM_062803965.1"/>
</dbReference>
<evidence type="ECO:0000313" key="1">
    <source>
        <dbReference type="EMBL" id="KAK3293780.1"/>
    </source>
</evidence>
<accession>A0AAE0LQQ8</accession>
<organism evidence="1 2">
    <name type="scientific">Chaetomium fimeti</name>
    <dbReference type="NCBI Taxonomy" id="1854472"/>
    <lineage>
        <taxon>Eukaryota</taxon>
        <taxon>Fungi</taxon>
        <taxon>Dikarya</taxon>
        <taxon>Ascomycota</taxon>
        <taxon>Pezizomycotina</taxon>
        <taxon>Sordariomycetes</taxon>
        <taxon>Sordariomycetidae</taxon>
        <taxon>Sordariales</taxon>
        <taxon>Chaetomiaceae</taxon>
        <taxon>Chaetomium</taxon>
    </lineage>
</organism>
<dbReference type="AlphaFoldDB" id="A0AAE0LQQ8"/>
<evidence type="ECO:0000313" key="2">
    <source>
        <dbReference type="Proteomes" id="UP001278766"/>
    </source>
</evidence>
<dbReference type="GeneID" id="87840913"/>
<dbReference type="EMBL" id="JAUEPN010000005">
    <property type="protein sequence ID" value="KAK3293780.1"/>
    <property type="molecule type" value="Genomic_DNA"/>
</dbReference>
<comment type="caution">
    <text evidence="1">The sequence shown here is derived from an EMBL/GenBank/DDBJ whole genome shotgun (WGS) entry which is preliminary data.</text>
</comment>
<dbReference type="Proteomes" id="UP001278766">
    <property type="component" value="Unassembled WGS sequence"/>
</dbReference>
<protein>
    <submittedName>
        <fullName evidence="1">Uncharacterized protein</fullName>
    </submittedName>
</protein>
<sequence length="203" mass="22518">MYHASEADVVRAAGIYLMHPVGQALNFHQNLARSITIQSEFQKSRMRTDIAYFKSPNRQGNPGRAFAVIEFKKRGVLSNAQFAAATKPVDTTNPAQVKQAVDAAMKRPPVGGDRSFFERSSLKCIKQVAAYALNNKIQYAALFDWDVLVLVRFSQHNIGPQPGNVNPSVGNWCELTVFTTAESHLMRPALLGFLAEAYVKTPY</sequence>
<proteinExistence type="predicted"/>
<gene>
    <name evidence="1" type="ORF">B0H64DRAFT_398675</name>
</gene>
<name>A0AAE0LQQ8_9PEZI</name>